<dbReference type="PANTHER" id="PTHR12547:SF162">
    <property type="entry name" value="ZINC FINGER CCCH DOMAIN-CONTAINING PROTEIN 15"/>
    <property type="match status" value="1"/>
</dbReference>
<evidence type="ECO:0000256" key="5">
    <source>
        <dbReference type="PROSITE-ProRule" id="PRU00723"/>
    </source>
</evidence>
<dbReference type="SUPFAM" id="SSF90229">
    <property type="entry name" value="CCCH zinc finger"/>
    <property type="match status" value="2"/>
</dbReference>
<evidence type="ECO:0000256" key="4">
    <source>
        <dbReference type="ARBA" id="ARBA00022833"/>
    </source>
</evidence>
<keyword evidence="3 5" id="KW-0863">Zinc-finger</keyword>
<dbReference type="GO" id="GO:0008270">
    <property type="term" value="F:zinc ion binding"/>
    <property type="evidence" value="ECO:0007669"/>
    <property type="project" value="UniProtKB-KW"/>
</dbReference>
<gene>
    <name evidence="9" type="ORF">CFOL_v3_33529</name>
</gene>
<keyword evidence="1 5" id="KW-0479">Metal-binding</keyword>
<keyword evidence="6" id="KW-0175">Coiled coil</keyword>
<dbReference type="PANTHER" id="PTHR12547">
    <property type="entry name" value="CCCH ZINC FINGER/TIS11-RELATED"/>
    <property type="match status" value="1"/>
</dbReference>
<evidence type="ECO:0000313" key="10">
    <source>
        <dbReference type="Proteomes" id="UP000187406"/>
    </source>
</evidence>
<feature type="region of interest" description="Disordered" evidence="7">
    <location>
        <begin position="1"/>
        <end position="71"/>
    </location>
</feature>
<keyword evidence="2" id="KW-0677">Repeat</keyword>
<feature type="compositionally biased region" description="Polar residues" evidence="7">
    <location>
        <begin position="171"/>
        <end position="181"/>
    </location>
</feature>
<evidence type="ECO:0000313" key="9">
    <source>
        <dbReference type="EMBL" id="GAV90120.1"/>
    </source>
</evidence>
<evidence type="ECO:0000256" key="2">
    <source>
        <dbReference type="ARBA" id="ARBA00022737"/>
    </source>
</evidence>
<dbReference type="InterPro" id="IPR000571">
    <property type="entry name" value="Znf_CCCH"/>
</dbReference>
<dbReference type="PROSITE" id="PS50103">
    <property type="entry name" value="ZF_C3H1"/>
    <property type="match status" value="2"/>
</dbReference>
<dbReference type="OrthoDB" id="410307at2759"/>
<feature type="compositionally biased region" description="Polar residues" evidence="7">
    <location>
        <begin position="199"/>
        <end position="211"/>
    </location>
</feature>
<dbReference type="AlphaFoldDB" id="A0A1Q3DCE1"/>
<organism evidence="9 10">
    <name type="scientific">Cephalotus follicularis</name>
    <name type="common">Albany pitcher plant</name>
    <dbReference type="NCBI Taxonomy" id="3775"/>
    <lineage>
        <taxon>Eukaryota</taxon>
        <taxon>Viridiplantae</taxon>
        <taxon>Streptophyta</taxon>
        <taxon>Embryophyta</taxon>
        <taxon>Tracheophyta</taxon>
        <taxon>Spermatophyta</taxon>
        <taxon>Magnoliopsida</taxon>
        <taxon>eudicotyledons</taxon>
        <taxon>Gunneridae</taxon>
        <taxon>Pentapetalae</taxon>
        <taxon>rosids</taxon>
        <taxon>fabids</taxon>
        <taxon>Oxalidales</taxon>
        <taxon>Cephalotaceae</taxon>
        <taxon>Cephalotus</taxon>
    </lineage>
</organism>
<name>A0A1Q3DCE1_CEPFO</name>
<keyword evidence="4 5" id="KW-0862">Zinc</keyword>
<feature type="compositionally biased region" description="Low complexity" evidence="7">
    <location>
        <begin position="50"/>
        <end position="68"/>
    </location>
</feature>
<feature type="coiled-coil region" evidence="6">
    <location>
        <begin position="97"/>
        <end position="134"/>
    </location>
</feature>
<feature type="zinc finger region" description="C3H1-type" evidence="5">
    <location>
        <begin position="279"/>
        <end position="307"/>
    </location>
</feature>
<evidence type="ECO:0000256" key="1">
    <source>
        <dbReference type="ARBA" id="ARBA00022723"/>
    </source>
</evidence>
<dbReference type="STRING" id="3775.A0A1Q3DCE1"/>
<dbReference type="SMART" id="SM00356">
    <property type="entry name" value="ZnF_C3H1"/>
    <property type="match status" value="2"/>
</dbReference>
<feature type="zinc finger region" description="C3H1-type" evidence="5">
    <location>
        <begin position="241"/>
        <end position="269"/>
    </location>
</feature>
<evidence type="ECO:0000256" key="6">
    <source>
        <dbReference type="SAM" id="Coils"/>
    </source>
</evidence>
<dbReference type="EMBL" id="BDDD01005989">
    <property type="protein sequence ID" value="GAV90120.1"/>
    <property type="molecule type" value="Genomic_DNA"/>
</dbReference>
<keyword evidence="10" id="KW-1185">Reference proteome</keyword>
<protein>
    <submittedName>
        <fullName evidence="9">Zf-CCCH domain-containing protein</fullName>
    </submittedName>
</protein>
<dbReference type="InterPro" id="IPR045877">
    <property type="entry name" value="ZFP36-like"/>
</dbReference>
<dbReference type="InterPro" id="IPR036855">
    <property type="entry name" value="Znf_CCCH_sf"/>
</dbReference>
<dbReference type="InParanoid" id="A0A1Q3DCE1"/>
<comment type="caution">
    <text evidence="9">The sequence shown here is derived from an EMBL/GenBank/DDBJ whole genome shotgun (WGS) entry which is preliminary data.</text>
</comment>
<evidence type="ECO:0000256" key="7">
    <source>
        <dbReference type="SAM" id="MobiDB-lite"/>
    </source>
</evidence>
<feature type="domain" description="C3H1-type" evidence="8">
    <location>
        <begin position="279"/>
        <end position="307"/>
    </location>
</feature>
<dbReference type="FunFam" id="4.10.1000.10:FF:000002">
    <property type="entry name" value="Zinc finger protein 36, C3H1 type-like 1"/>
    <property type="match status" value="1"/>
</dbReference>
<sequence length="316" mass="35888">MERTKSPPSDPNSTTTEPPNTSPPPFDRNQDFAANFTSMYHSIFPPKSPPLTSHTPSTSPSSSSSPSSYRDCIVSSTSHRLNQARLALEYHQPCNHHDLCLSRLRNLTEELQFLRQENADLRLANSELVELLRLSPAAYNWFNRNGGCDVSDFSPRSVIEKNRFERRDNSEQNTLPKSISVRSRGYRKENHTGAGGPSRTPSRQPVPSSIISESRRVYVPAGAGKREEDEEMELDVYNQGMCKTELCNKWQEIGTCPYGDHCQFAHGINELRPIIRHPRYKTQVCRMILAGTTCPYGHRCHFRHSLTNQERMLVGQ</sequence>
<dbReference type="GO" id="GO:0003729">
    <property type="term" value="F:mRNA binding"/>
    <property type="evidence" value="ECO:0007669"/>
    <property type="project" value="InterPro"/>
</dbReference>
<dbReference type="Gene3D" id="4.10.1000.10">
    <property type="entry name" value="Zinc finger, CCCH-type"/>
    <property type="match status" value="2"/>
</dbReference>
<evidence type="ECO:0000256" key="3">
    <source>
        <dbReference type="ARBA" id="ARBA00022771"/>
    </source>
</evidence>
<reference evidence="10" key="1">
    <citation type="submission" date="2016-04" db="EMBL/GenBank/DDBJ databases">
        <title>Cephalotus genome sequencing.</title>
        <authorList>
            <person name="Fukushima K."/>
            <person name="Hasebe M."/>
            <person name="Fang X."/>
        </authorList>
    </citation>
    <scope>NUCLEOTIDE SEQUENCE [LARGE SCALE GENOMIC DNA]</scope>
    <source>
        <strain evidence="10">cv. St1</strain>
    </source>
</reference>
<evidence type="ECO:0000259" key="8">
    <source>
        <dbReference type="PROSITE" id="PS50103"/>
    </source>
</evidence>
<proteinExistence type="predicted"/>
<dbReference type="Proteomes" id="UP000187406">
    <property type="component" value="Unassembled WGS sequence"/>
</dbReference>
<dbReference type="Pfam" id="PF00642">
    <property type="entry name" value="zf-CCCH"/>
    <property type="match status" value="1"/>
</dbReference>
<feature type="region of interest" description="Disordered" evidence="7">
    <location>
        <begin position="164"/>
        <end position="211"/>
    </location>
</feature>
<dbReference type="FunCoup" id="A0A1Q3DCE1">
    <property type="interactions" value="22"/>
</dbReference>
<accession>A0A1Q3DCE1</accession>
<dbReference type="FunFam" id="4.10.1000.10:FF:000001">
    <property type="entry name" value="zinc finger CCCH domain-containing protein 15-like"/>
    <property type="match status" value="1"/>
</dbReference>
<feature type="domain" description="C3H1-type" evidence="8">
    <location>
        <begin position="241"/>
        <end position="269"/>
    </location>
</feature>